<name>A0A432ZMW0_9GAMM</name>
<dbReference type="GO" id="GO:1901135">
    <property type="term" value="P:carbohydrate derivative metabolic process"/>
    <property type="evidence" value="ECO:0007669"/>
    <property type="project" value="InterPro"/>
</dbReference>
<dbReference type="NCBIfam" id="NF008451">
    <property type="entry name" value="PRK11302.1"/>
    <property type="match status" value="1"/>
</dbReference>
<evidence type="ECO:0000259" key="4">
    <source>
        <dbReference type="PROSITE" id="PS51071"/>
    </source>
</evidence>
<evidence type="ECO:0000313" key="6">
    <source>
        <dbReference type="EMBL" id="RUO79224.1"/>
    </source>
</evidence>
<reference evidence="6 7" key="1">
    <citation type="journal article" date="2011" name="Front. Microbiol.">
        <title>Genomic signatures of strain selection and enhancement in Bacillus atrophaeus var. globigii, a historical biowarfare simulant.</title>
        <authorList>
            <person name="Gibbons H.S."/>
            <person name="Broomall S.M."/>
            <person name="McNew L.A."/>
            <person name="Daligault H."/>
            <person name="Chapman C."/>
            <person name="Bruce D."/>
            <person name="Karavis M."/>
            <person name="Krepps M."/>
            <person name="McGregor P.A."/>
            <person name="Hong C."/>
            <person name="Park K.H."/>
            <person name="Akmal A."/>
            <person name="Feldman A."/>
            <person name="Lin J.S."/>
            <person name="Chang W.E."/>
            <person name="Higgs B.W."/>
            <person name="Demirev P."/>
            <person name="Lindquist J."/>
            <person name="Liem A."/>
            <person name="Fochler E."/>
            <person name="Read T.D."/>
            <person name="Tapia R."/>
            <person name="Johnson S."/>
            <person name="Bishop-Lilly K.A."/>
            <person name="Detter C."/>
            <person name="Han C."/>
            <person name="Sozhamannan S."/>
            <person name="Rosenzweig C.N."/>
            <person name="Skowronski E.W."/>
        </authorList>
    </citation>
    <scope>NUCLEOTIDE SEQUENCE [LARGE SCALE GENOMIC DNA]</scope>
    <source>
        <strain evidence="6 7">PIT1</strain>
    </source>
</reference>
<dbReference type="GO" id="GO:0003700">
    <property type="term" value="F:DNA-binding transcription factor activity"/>
    <property type="evidence" value="ECO:0007669"/>
    <property type="project" value="InterPro"/>
</dbReference>
<dbReference type="InterPro" id="IPR000281">
    <property type="entry name" value="HTH_RpiR"/>
</dbReference>
<feature type="domain" description="HTH rpiR-type" evidence="4">
    <location>
        <begin position="1"/>
        <end position="77"/>
    </location>
</feature>
<dbReference type="Pfam" id="PF01380">
    <property type="entry name" value="SIS"/>
    <property type="match status" value="1"/>
</dbReference>
<dbReference type="SUPFAM" id="SSF46689">
    <property type="entry name" value="Homeodomain-like"/>
    <property type="match status" value="1"/>
</dbReference>
<dbReference type="InterPro" id="IPR001347">
    <property type="entry name" value="SIS_dom"/>
</dbReference>
<evidence type="ECO:0000259" key="5">
    <source>
        <dbReference type="PROSITE" id="PS51464"/>
    </source>
</evidence>
<dbReference type="InterPro" id="IPR035472">
    <property type="entry name" value="RpiR-like_SIS"/>
</dbReference>
<keyword evidence="7" id="KW-1185">Reference proteome</keyword>
<dbReference type="PANTHER" id="PTHR30514">
    <property type="entry name" value="GLUCOKINASE"/>
    <property type="match status" value="1"/>
</dbReference>
<organism evidence="6 7">
    <name type="scientific">Pseudidiomarina taiwanensis</name>
    <dbReference type="NCBI Taxonomy" id="337250"/>
    <lineage>
        <taxon>Bacteria</taxon>
        <taxon>Pseudomonadati</taxon>
        <taxon>Pseudomonadota</taxon>
        <taxon>Gammaproteobacteria</taxon>
        <taxon>Alteromonadales</taxon>
        <taxon>Idiomarinaceae</taxon>
        <taxon>Pseudidiomarina</taxon>
    </lineage>
</organism>
<keyword evidence="3" id="KW-0804">Transcription</keyword>
<dbReference type="SUPFAM" id="SSF53697">
    <property type="entry name" value="SIS domain"/>
    <property type="match status" value="1"/>
</dbReference>
<gene>
    <name evidence="6" type="ORF">CWI83_01545</name>
</gene>
<dbReference type="EMBL" id="PIQG01000001">
    <property type="protein sequence ID" value="RUO79224.1"/>
    <property type="molecule type" value="Genomic_DNA"/>
</dbReference>
<keyword evidence="1" id="KW-0805">Transcription regulation</keyword>
<dbReference type="CDD" id="cd05013">
    <property type="entry name" value="SIS_RpiR"/>
    <property type="match status" value="1"/>
</dbReference>
<comment type="caution">
    <text evidence="6">The sequence shown here is derived from an EMBL/GenBank/DDBJ whole genome shotgun (WGS) entry which is preliminary data.</text>
</comment>
<feature type="domain" description="SIS" evidence="5">
    <location>
        <begin position="121"/>
        <end position="260"/>
    </location>
</feature>
<dbReference type="AlphaFoldDB" id="A0A432ZMW0"/>
<dbReference type="InterPro" id="IPR047640">
    <property type="entry name" value="RpiR-like"/>
</dbReference>
<keyword evidence="2" id="KW-0238">DNA-binding</keyword>
<proteinExistence type="predicted"/>
<dbReference type="PANTHER" id="PTHR30514:SF1">
    <property type="entry name" value="HTH-TYPE TRANSCRIPTIONAL REGULATOR HEXR-RELATED"/>
    <property type="match status" value="1"/>
</dbReference>
<evidence type="ECO:0000256" key="1">
    <source>
        <dbReference type="ARBA" id="ARBA00023015"/>
    </source>
</evidence>
<dbReference type="FunFam" id="1.10.10.10:FF:000060">
    <property type="entry name" value="DNA-binding transcriptional regulator HexR"/>
    <property type="match status" value="1"/>
</dbReference>
<dbReference type="GO" id="GO:0003677">
    <property type="term" value="F:DNA binding"/>
    <property type="evidence" value="ECO:0007669"/>
    <property type="project" value="UniProtKB-KW"/>
</dbReference>
<protein>
    <submittedName>
        <fullName evidence="6">Transcriptional regulator HexR</fullName>
    </submittedName>
</protein>
<dbReference type="InterPro" id="IPR009057">
    <property type="entry name" value="Homeodomain-like_sf"/>
</dbReference>
<dbReference type="RefSeq" id="WP_126824767.1">
    <property type="nucleotide sequence ID" value="NZ_PIQG01000001.1"/>
</dbReference>
<dbReference type="InterPro" id="IPR046348">
    <property type="entry name" value="SIS_dom_sf"/>
</dbReference>
<dbReference type="InterPro" id="IPR036388">
    <property type="entry name" value="WH-like_DNA-bd_sf"/>
</dbReference>
<evidence type="ECO:0000256" key="2">
    <source>
        <dbReference type="ARBA" id="ARBA00023125"/>
    </source>
</evidence>
<sequence>MNILDHVSATLAELSKSERKVAEVILREPETTIHRSIAVMAKLADVSEPTVNRFCRRLGSKGFPDFKLQLAQALVAGTPYLNRHVQQNDTVAEYTDKIFESTQAALELARNKVNLEVVEAAVAKIVSAHKILFLGLGASASVAHDAHNKFLRFDVPVLFSDDILTQKMMVMNCTRADLIICVSHTGRTKAICEIADLARETGATVLGLTADQSPLAQHCDLVLATHVPEDTDVYMPMVSRIAQLVLIDALITGFTLQRGPAFQAKLRDIKESLVGSRFDAKQQNSN</sequence>
<dbReference type="Proteomes" id="UP000288279">
    <property type="component" value="Unassembled WGS sequence"/>
</dbReference>
<dbReference type="PROSITE" id="PS51071">
    <property type="entry name" value="HTH_RPIR"/>
    <property type="match status" value="1"/>
</dbReference>
<dbReference type="PROSITE" id="PS51464">
    <property type="entry name" value="SIS"/>
    <property type="match status" value="1"/>
</dbReference>
<dbReference type="Gene3D" id="1.10.10.10">
    <property type="entry name" value="Winged helix-like DNA-binding domain superfamily/Winged helix DNA-binding domain"/>
    <property type="match status" value="1"/>
</dbReference>
<evidence type="ECO:0000256" key="3">
    <source>
        <dbReference type="ARBA" id="ARBA00023163"/>
    </source>
</evidence>
<dbReference type="OrthoDB" id="257751at2"/>
<dbReference type="GO" id="GO:0097367">
    <property type="term" value="F:carbohydrate derivative binding"/>
    <property type="evidence" value="ECO:0007669"/>
    <property type="project" value="InterPro"/>
</dbReference>
<dbReference type="Pfam" id="PF01418">
    <property type="entry name" value="HTH_6"/>
    <property type="match status" value="1"/>
</dbReference>
<dbReference type="Gene3D" id="3.40.50.10490">
    <property type="entry name" value="Glucose-6-phosphate isomerase like protein, domain 1"/>
    <property type="match status" value="1"/>
</dbReference>
<accession>A0A432ZMW0</accession>
<evidence type="ECO:0000313" key="7">
    <source>
        <dbReference type="Proteomes" id="UP000288279"/>
    </source>
</evidence>